<feature type="region of interest" description="Disordered" evidence="1">
    <location>
        <begin position="80"/>
        <end position="105"/>
    </location>
</feature>
<name>A0A5C3MB42_9AGAR</name>
<dbReference type="OrthoDB" id="2595043at2759"/>
<dbReference type="AlphaFoldDB" id="A0A5C3MB42"/>
<organism evidence="2 3">
    <name type="scientific">Crucibulum laeve</name>
    <dbReference type="NCBI Taxonomy" id="68775"/>
    <lineage>
        <taxon>Eukaryota</taxon>
        <taxon>Fungi</taxon>
        <taxon>Dikarya</taxon>
        <taxon>Basidiomycota</taxon>
        <taxon>Agaricomycotina</taxon>
        <taxon>Agaricomycetes</taxon>
        <taxon>Agaricomycetidae</taxon>
        <taxon>Agaricales</taxon>
        <taxon>Agaricineae</taxon>
        <taxon>Nidulariaceae</taxon>
        <taxon>Crucibulum</taxon>
    </lineage>
</organism>
<evidence type="ECO:0000313" key="3">
    <source>
        <dbReference type="Proteomes" id="UP000308652"/>
    </source>
</evidence>
<gene>
    <name evidence="2" type="ORF">BDQ12DRAFT_719995</name>
</gene>
<proteinExistence type="predicted"/>
<dbReference type="Proteomes" id="UP000308652">
    <property type="component" value="Unassembled WGS sequence"/>
</dbReference>
<evidence type="ECO:0000256" key="1">
    <source>
        <dbReference type="SAM" id="MobiDB-lite"/>
    </source>
</evidence>
<protein>
    <submittedName>
        <fullName evidence="2">Uncharacterized protein</fullName>
    </submittedName>
</protein>
<keyword evidence="3" id="KW-1185">Reference proteome</keyword>
<sequence length="105" mass="10837">MSSDNKPNGTADSSNSSTLESDIAQLTSLLSHDLDVSAGDDTDVAALLHRLTKADGMAQGVEGKLDDILGNLDRLLSSLEKDQANGEGAGKQPEVDVIKSKGEAA</sequence>
<dbReference type="EMBL" id="ML213593">
    <property type="protein sequence ID" value="TFK41973.1"/>
    <property type="molecule type" value="Genomic_DNA"/>
</dbReference>
<reference evidence="2 3" key="1">
    <citation type="journal article" date="2019" name="Nat. Ecol. Evol.">
        <title>Megaphylogeny resolves global patterns of mushroom evolution.</title>
        <authorList>
            <person name="Varga T."/>
            <person name="Krizsan K."/>
            <person name="Foldi C."/>
            <person name="Dima B."/>
            <person name="Sanchez-Garcia M."/>
            <person name="Sanchez-Ramirez S."/>
            <person name="Szollosi G.J."/>
            <person name="Szarkandi J.G."/>
            <person name="Papp V."/>
            <person name="Albert L."/>
            <person name="Andreopoulos W."/>
            <person name="Angelini C."/>
            <person name="Antonin V."/>
            <person name="Barry K.W."/>
            <person name="Bougher N.L."/>
            <person name="Buchanan P."/>
            <person name="Buyck B."/>
            <person name="Bense V."/>
            <person name="Catcheside P."/>
            <person name="Chovatia M."/>
            <person name="Cooper J."/>
            <person name="Damon W."/>
            <person name="Desjardin D."/>
            <person name="Finy P."/>
            <person name="Geml J."/>
            <person name="Haridas S."/>
            <person name="Hughes K."/>
            <person name="Justo A."/>
            <person name="Karasinski D."/>
            <person name="Kautmanova I."/>
            <person name="Kiss B."/>
            <person name="Kocsube S."/>
            <person name="Kotiranta H."/>
            <person name="LaButti K.M."/>
            <person name="Lechner B.E."/>
            <person name="Liimatainen K."/>
            <person name="Lipzen A."/>
            <person name="Lukacs Z."/>
            <person name="Mihaltcheva S."/>
            <person name="Morgado L.N."/>
            <person name="Niskanen T."/>
            <person name="Noordeloos M.E."/>
            <person name="Ohm R.A."/>
            <person name="Ortiz-Santana B."/>
            <person name="Ovrebo C."/>
            <person name="Racz N."/>
            <person name="Riley R."/>
            <person name="Savchenko A."/>
            <person name="Shiryaev A."/>
            <person name="Soop K."/>
            <person name="Spirin V."/>
            <person name="Szebenyi C."/>
            <person name="Tomsovsky M."/>
            <person name="Tulloss R.E."/>
            <person name="Uehling J."/>
            <person name="Grigoriev I.V."/>
            <person name="Vagvolgyi C."/>
            <person name="Papp T."/>
            <person name="Martin F.M."/>
            <person name="Miettinen O."/>
            <person name="Hibbett D.S."/>
            <person name="Nagy L.G."/>
        </authorList>
    </citation>
    <scope>NUCLEOTIDE SEQUENCE [LARGE SCALE GENOMIC DNA]</scope>
    <source>
        <strain evidence="2 3">CBS 166.37</strain>
    </source>
</reference>
<accession>A0A5C3MB42</accession>
<feature type="compositionally biased region" description="Basic and acidic residues" evidence="1">
    <location>
        <begin position="93"/>
        <end position="105"/>
    </location>
</feature>
<evidence type="ECO:0000313" key="2">
    <source>
        <dbReference type="EMBL" id="TFK41973.1"/>
    </source>
</evidence>